<keyword evidence="2" id="KW-0732">Signal</keyword>
<evidence type="ECO:0000313" key="4">
    <source>
        <dbReference type="Proteomes" id="UP000188836"/>
    </source>
</evidence>
<comment type="caution">
    <text evidence="3">The sequence shown here is derived from an EMBL/GenBank/DDBJ whole genome shotgun (WGS) entry which is preliminary data.</text>
</comment>
<feature type="chain" id="PRO_5012889116" description="Heavy metal-binding domain-containing protein" evidence="2">
    <location>
        <begin position="27"/>
        <end position="302"/>
    </location>
</feature>
<proteinExistence type="predicted"/>
<keyword evidence="4" id="KW-1185">Reference proteome</keyword>
<feature type="region of interest" description="Disordered" evidence="1">
    <location>
        <begin position="30"/>
        <end position="52"/>
    </location>
</feature>
<dbReference type="STRING" id="1538463.B0T36_16700"/>
<evidence type="ECO:0000256" key="2">
    <source>
        <dbReference type="SAM" id="SignalP"/>
    </source>
</evidence>
<reference evidence="3 4" key="1">
    <citation type="journal article" date="2016" name="Antonie Van Leeuwenhoek">
        <title>Nocardia donostiensis sp. nov., isolated from human respiratory specimens.</title>
        <authorList>
            <person name="Ercibengoa M."/>
            <person name="Bell M."/>
            <person name="Marimon J.M."/>
            <person name="Humrighouse B."/>
            <person name="Klenk H.P."/>
            <person name="Potter G."/>
            <person name="Perez-Trallero E."/>
        </authorList>
    </citation>
    <scope>NUCLEOTIDE SEQUENCE [LARGE SCALE GENOMIC DNA]</scope>
    <source>
        <strain evidence="3 4">X1655</strain>
    </source>
</reference>
<evidence type="ECO:0000256" key="1">
    <source>
        <dbReference type="SAM" id="MobiDB-lite"/>
    </source>
</evidence>
<organism evidence="3 4">
    <name type="scientific">Nocardia donostiensis</name>
    <dbReference type="NCBI Taxonomy" id="1538463"/>
    <lineage>
        <taxon>Bacteria</taxon>
        <taxon>Bacillati</taxon>
        <taxon>Actinomycetota</taxon>
        <taxon>Actinomycetes</taxon>
        <taxon>Mycobacteriales</taxon>
        <taxon>Nocardiaceae</taxon>
        <taxon>Nocardia</taxon>
    </lineage>
</organism>
<dbReference type="AlphaFoldDB" id="A0A1V2TI88"/>
<dbReference type="EMBL" id="MUMY01000006">
    <property type="protein sequence ID" value="ONM49196.1"/>
    <property type="molecule type" value="Genomic_DNA"/>
</dbReference>
<feature type="signal peptide" evidence="2">
    <location>
        <begin position="1"/>
        <end position="26"/>
    </location>
</feature>
<sequence length="302" mass="31876">MNAATKFAGFALGLAAIFAIALGAGAAIGPEPDRPHSHEAETPGAADHATLSGLTNTESGYTLVLEDTQTTSAPDAPLRFRIQDHTGTPVTRYTTTHDKDLHLIVVRRDMAAFQHVHPVLDNTGTWTVPLDLTQAGDYRVYADFVTEDGHSHILGADLRVAGNYAPRPLPALTTVTSVDGYQVALEGTAVPGQAVQVRLTVSRDGRPVTDLEPYLGAYGHLVALRAADLGYLHVHPEGHPGDGVTTPGPTITFALTAPTAGDYRLFLDFQHRGEVHTAEFTLPVAPGEATEAGARSPAGHGH</sequence>
<protein>
    <recommendedName>
        <fullName evidence="5">Heavy metal-binding domain-containing protein</fullName>
    </recommendedName>
</protein>
<gene>
    <name evidence="3" type="ORF">B0T46_09530</name>
</gene>
<dbReference type="Proteomes" id="UP000188836">
    <property type="component" value="Unassembled WGS sequence"/>
</dbReference>
<evidence type="ECO:0000313" key="3">
    <source>
        <dbReference type="EMBL" id="ONM49196.1"/>
    </source>
</evidence>
<dbReference type="OrthoDB" id="128043at2"/>
<evidence type="ECO:0008006" key="5">
    <source>
        <dbReference type="Google" id="ProtNLM"/>
    </source>
</evidence>
<dbReference type="RefSeq" id="WP_077116234.1">
    <property type="nucleotide sequence ID" value="NZ_LOKT01000010.1"/>
</dbReference>
<feature type="compositionally biased region" description="Basic and acidic residues" evidence="1">
    <location>
        <begin position="31"/>
        <end position="41"/>
    </location>
</feature>
<name>A0A1V2TI88_9NOCA</name>
<accession>A0A1V2TI88</accession>